<dbReference type="SUPFAM" id="SSF48498">
    <property type="entry name" value="Tetracyclin repressor-like, C-terminal domain"/>
    <property type="match status" value="1"/>
</dbReference>
<dbReference type="OrthoDB" id="7252896at2"/>
<dbReference type="Pfam" id="PF00440">
    <property type="entry name" value="TetR_N"/>
    <property type="match status" value="1"/>
</dbReference>
<evidence type="ECO:0000256" key="3">
    <source>
        <dbReference type="ARBA" id="ARBA00023163"/>
    </source>
</evidence>
<protein>
    <submittedName>
        <fullName evidence="6">DNA-binding transcriptional regulator, AcrR family</fullName>
    </submittedName>
</protein>
<dbReference type="AlphaFoldDB" id="A0A1G6LFU6"/>
<dbReference type="InterPro" id="IPR009057">
    <property type="entry name" value="Homeodomain-like_sf"/>
</dbReference>
<dbReference type="STRING" id="1271860.SAMN05216174_10238"/>
<dbReference type="InterPro" id="IPR001647">
    <property type="entry name" value="HTH_TetR"/>
</dbReference>
<evidence type="ECO:0000256" key="2">
    <source>
        <dbReference type="ARBA" id="ARBA00023125"/>
    </source>
</evidence>
<dbReference type="GO" id="GO:0003700">
    <property type="term" value="F:DNA-binding transcription factor activity"/>
    <property type="evidence" value="ECO:0007669"/>
    <property type="project" value="TreeGrafter"/>
</dbReference>
<feature type="domain" description="HTH tetR-type" evidence="5">
    <location>
        <begin position="11"/>
        <end position="71"/>
    </location>
</feature>
<dbReference type="PRINTS" id="PR00455">
    <property type="entry name" value="HTHTETR"/>
</dbReference>
<proteinExistence type="predicted"/>
<organism evidence="6 7">
    <name type="scientific">Actinokineospora iranica</name>
    <dbReference type="NCBI Taxonomy" id="1271860"/>
    <lineage>
        <taxon>Bacteria</taxon>
        <taxon>Bacillati</taxon>
        <taxon>Actinomycetota</taxon>
        <taxon>Actinomycetes</taxon>
        <taxon>Pseudonocardiales</taxon>
        <taxon>Pseudonocardiaceae</taxon>
        <taxon>Actinokineospora</taxon>
    </lineage>
</organism>
<dbReference type="PANTHER" id="PTHR30055:SF234">
    <property type="entry name" value="HTH-TYPE TRANSCRIPTIONAL REGULATOR BETI"/>
    <property type="match status" value="1"/>
</dbReference>
<evidence type="ECO:0000313" key="7">
    <source>
        <dbReference type="Proteomes" id="UP000199501"/>
    </source>
</evidence>
<dbReference type="Proteomes" id="UP000199501">
    <property type="component" value="Unassembled WGS sequence"/>
</dbReference>
<gene>
    <name evidence="6" type="ORF">SAMN05216174_10238</name>
</gene>
<dbReference type="InterPro" id="IPR050109">
    <property type="entry name" value="HTH-type_TetR-like_transc_reg"/>
</dbReference>
<keyword evidence="1" id="KW-0805">Transcription regulation</keyword>
<dbReference type="EMBL" id="FMZZ01000002">
    <property type="protein sequence ID" value="SDC41827.1"/>
    <property type="molecule type" value="Genomic_DNA"/>
</dbReference>
<evidence type="ECO:0000256" key="4">
    <source>
        <dbReference type="PROSITE-ProRule" id="PRU00335"/>
    </source>
</evidence>
<feature type="DNA-binding region" description="H-T-H motif" evidence="4">
    <location>
        <begin position="34"/>
        <end position="53"/>
    </location>
</feature>
<evidence type="ECO:0000259" key="5">
    <source>
        <dbReference type="PROSITE" id="PS50977"/>
    </source>
</evidence>
<reference evidence="7" key="1">
    <citation type="submission" date="2016-10" db="EMBL/GenBank/DDBJ databases">
        <authorList>
            <person name="Varghese N."/>
            <person name="Submissions S."/>
        </authorList>
    </citation>
    <scope>NUCLEOTIDE SEQUENCE [LARGE SCALE GENOMIC DNA]</scope>
    <source>
        <strain evidence="7">IBRC-M 10403</strain>
    </source>
</reference>
<dbReference type="PROSITE" id="PS50977">
    <property type="entry name" value="HTH_TETR_2"/>
    <property type="match status" value="1"/>
</dbReference>
<name>A0A1G6LFU6_9PSEU</name>
<dbReference type="InterPro" id="IPR036271">
    <property type="entry name" value="Tet_transcr_reg_TetR-rel_C_sf"/>
</dbReference>
<dbReference type="PANTHER" id="PTHR30055">
    <property type="entry name" value="HTH-TYPE TRANSCRIPTIONAL REGULATOR RUTR"/>
    <property type="match status" value="1"/>
</dbReference>
<dbReference type="Gene3D" id="1.10.357.10">
    <property type="entry name" value="Tetracycline Repressor, domain 2"/>
    <property type="match status" value="1"/>
</dbReference>
<dbReference type="SUPFAM" id="SSF46689">
    <property type="entry name" value="Homeodomain-like"/>
    <property type="match status" value="1"/>
</dbReference>
<keyword evidence="7" id="KW-1185">Reference proteome</keyword>
<keyword evidence="3" id="KW-0804">Transcription</keyword>
<evidence type="ECO:0000313" key="6">
    <source>
        <dbReference type="EMBL" id="SDC41827.1"/>
    </source>
</evidence>
<dbReference type="GO" id="GO:0000976">
    <property type="term" value="F:transcription cis-regulatory region binding"/>
    <property type="evidence" value="ECO:0007669"/>
    <property type="project" value="TreeGrafter"/>
</dbReference>
<accession>A0A1G6LFU6</accession>
<sequence length="197" mass="21363">MARLSRAEAQTRNREALLRTARDLFLRDGYHATSIARIAEETGVTTGAVYSNFDGKAQLALLVLRDIQRERIGELRDVIGGAGAIADGLDRLHDWTSRAMASGWPRLELEFALDARGEARLVAAEADRQRSVVDSLAAAIETRLADHGVTPGVPVRTLVESAVNLAVGLATRHVIDPRVTADNLVDLIRGLLPLVSR</sequence>
<keyword evidence="2 4" id="KW-0238">DNA-binding</keyword>
<evidence type="ECO:0000256" key="1">
    <source>
        <dbReference type="ARBA" id="ARBA00023015"/>
    </source>
</evidence>
<dbReference type="RefSeq" id="WP_091448852.1">
    <property type="nucleotide sequence ID" value="NZ_FMZZ01000002.1"/>
</dbReference>